<dbReference type="RefSeq" id="WP_285975484.1">
    <property type="nucleotide sequence ID" value="NZ_CP127221.1"/>
</dbReference>
<feature type="chain" id="PRO_5040825853" evidence="1">
    <location>
        <begin position="20"/>
        <end position="162"/>
    </location>
</feature>
<dbReference type="AlphaFoldDB" id="A0A9Y2F4K7"/>
<dbReference type="Proteomes" id="UP001231445">
    <property type="component" value="Chromosome"/>
</dbReference>
<dbReference type="InterPro" id="IPR036249">
    <property type="entry name" value="Thioredoxin-like_sf"/>
</dbReference>
<evidence type="ECO:0000313" key="2">
    <source>
        <dbReference type="EMBL" id="WIW95168.1"/>
    </source>
</evidence>
<dbReference type="KEGG" id="arue:QQX03_09410"/>
<evidence type="ECO:0000313" key="3">
    <source>
        <dbReference type="Proteomes" id="UP001231445"/>
    </source>
</evidence>
<proteinExistence type="predicted"/>
<sequence length="162" mass="17292">MIRLLLTIFLFSVPLGLAACSEEEPQNAENIAVEEVSALPLITVHKTPTCGCCNAWIDHLRENGFEVSAIDVENTTPIASRLGVPDNMRSCHTGEVDGYALEGHIPAEDIKRLLDERPDIAGLSVPGMPLGSPGMEAGGQTQPYTVFAIGHDGATEAFAQHN</sequence>
<dbReference type="Pfam" id="PF04214">
    <property type="entry name" value="DUF411"/>
    <property type="match status" value="1"/>
</dbReference>
<organism evidence="2 3">
    <name type="scientific">Altererythrobacter rubellus</name>
    <dbReference type="NCBI Taxonomy" id="2173831"/>
    <lineage>
        <taxon>Bacteria</taxon>
        <taxon>Pseudomonadati</taxon>
        <taxon>Pseudomonadota</taxon>
        <taxon>Alphaproteobacteria</taxon>
        <taxon>Sphingomonadales</taxon>
        <taxon>Erythrobacteraceae</taxon>
        <taxon>Altererythrobacter</taxon>
    </lineage>
</organism>
<protein>
    <submittedName>
        <fullName evidence="2">DUF411 domain-containing protein</fullName>
    </submittedName>
</protein>
<keyword evidence="3" id="KW-1185">Reference proteome</keyword>
<name>A0A9Y2F4K7_9SPHN</name>
<evidence type="ECO:0000256" key="1">
    <source>
        <dbReference type="SAM" id="SignalP"/>
    </source>
</evidence>
<reference evidence="2 3" key="1">
    <citation type="submission" date="2023-06" db="EMBL/GenBank/DDBJ databases">
        <title>Altererythrobacter rubellus NBRC 112769 genome.</title>
        <authorList>
            <person name="Zhang K."/>
        </authorList>
    </citation>
    <scope>NUCLEOTIDE SEQUENCE [LARGE SCALE GENOMIC DNA]</scope>
    <source>
        <strain evidence="2 3">NBRC 112769</strain>
    </source>
</reference>
<accession>A0A9Y2F4K7</accession>
<feature type="signal peptide" evidence="1">
    <location>
        <begin position="1"/>
        <end position="19"/>
    </location>
</feature>
<dbReference type="EMBL" id="CP127221">
    <property type="protein sequence ID" value="WIW95168.1"/>
    <property type="molecule type" value="Genomic_DNA"/>
</dbReference>
<keyword evidence="1" id="KW-0732">Signal</keyword>
<dbReference type="InterPro" id="IPR007332">
    <property type="entry name" value="DUF411"/>
</dbReference>
<gene>
    <name evidence="2" type="ORF">QQX03_09410</name>
</gene>
<dbReference type="PROSITE" id="PS51257">
    <property type="entry name" value="PROKAR_LIPOPROTEIN"/>
    <property type="match status" value="1"/>
</dbReference>
<dbReference type="SUPFAM" id="SSF52833">
    <property type="entry name" value="Thioredoxin-like"/>
    <property type="match status" value="1"/>
</dbReference>